<evidence type="ECO:0000256" key="1">
    <source>
        <dbReference type="ARBA" id="ARBA00004514"/>
    </source>
</evidence>
<protein>
    <recommendedName>
        <fullName evidence="17">Phosphomevalonate kinase</fullName>
        <ecNumber evidence="3">2.7.4.2</ecNumber>
    </recommendedName>
</protein>
<keyword evidence="5" id="KW-0444">Lipid biosynthesis</keyword>
<evidence type="ECO:0000256" key="3">
    <source>
        <dbReference type="ARBA" id="ARBA00012958"/>
    </source>
</evidence>
<evidence type="ECO:0000256" key="8">
    <source>
        <dbReference type="ARBA" id="ARBA00022741"/>
    </source>
</evidence>
<evidence type="ECO:0000256" key="6">
    <source>
        <dbReference type="ARBA" id="ARBA00022548"/>
    </source>
</evidence>
<keyword evidence="20" id="KW-1185">Reference proteome</keyword>
<keyword evidence="9" id="KW-0418">Kinase</keyword>
<dbReference type="InterPro" id="IPR027417">
    <property type="entry name" value="P-loop_NTPase"/>
</dbReference>
<sequence>MDRGNRESEGERAVTPRLVIVVSGKRKTGKDYLGSRLVDAIGESSALVHLSSPIKSHWARTHGLDLQALLGDGHYKERYRAEMVAWSEEVRRRDPGYFCRLATDSDACRERPIWVVSDARRPSDVSWFQHFFPGRVKTVRMHASDELRRHRGWTFVAGIDDAETECALDSFPDWDLIVENNETGGLEKGIETIFTWVQHFLSDS</sequence>
<dbReference type="PIRSF" id="PIRSF036639">
    <property type="entry name" value="PMK_anim"/>
    <property type="match status" value="1"/>
</dbReference>
<evidence type="ECO:0000256" key="4">
    <source>
        <dbReference type="ARBA" id="ARBA00022490"/>
    </source>
</evidence>
<feature type="binding site" evidence="18">
    <location>
        <position position="180"/>
    </location>
    <ligand>
        <name>ATP</name>
        <dbReference type="ChEBI" id="CHEBI:30616"/>
    </ligand>
</feature>
<gene>
    <name evidence="19" type="ORF">DSTB1V02_LOCUS5263</name>
</gene>
<dbReference type="AlphaFoldDB" id="A0A7R8XFP3"/>
<evidence type="ECO:0000256" key="13">
    <source>
        <dbReference type="ARBA" id="ARBA00023011"/>
    </source>
</evidence>
<keyword evidence="4" id="KW-0963">Cytoplasm</keyword>
<evidence type="ECO:0000256" key="11">
    <source>
        <dbReference type="ARBA" id="ARBA00022840"/>
    </source>
</evidence>
<evidence type="ECO:0000256" key="17">
    <source>
        <dbReference type="ARBA" id="ARBA00034549"/>
    </source>
</evidence>
<dbReference type="PANTHER" id="PTHR13101:SF1">
    <property type="entry name" value="PHOSPHOMEVALONATE KINASE"/>
    <property type="match status" value="1"/>
</dbReference>
<keyword evidence="10" id="KW-0152">Cholesterol biosynthesis</keyword>
<evidence type="ECO:0000256" key="12">
    <source>
        <dbReference type="ARBA" id="ARBA00022955"/>
    </source>
</evidence>
<dbReference type="GO" id="GO:0005524">
    <property type="term" value="F:ATP binding"/>
    <property type="evidence" value="ECO:0007669"/>
    <property type="project" value="UniProtKB-KW"/>
</dbReference>
<comment type="pathway">
    <text evidence="2">Isoprenoid biosynthesis; isopentenyl diphosphate biosynthesis via mevalonate pathway; isopentenyl diphosphate from (R)-mevalonate: step 2/3.</text>
</comment>
<evidence type="ECO:0000313" key="19">
    <source>
        <dbReference type="EMBL" id="CAD7245390.1"/>
    </source>
</evidence>
<keyword evidence="15" id="KW-1207">Sterol metabolism</keyword>
<dbReference type="PANTHER" id="PTHR13101">
    <property type="entry name" value="PHOSPHOMEVALONATE KINASE"/>
    <property type="match status" value="1"/>
</dbReference>
<evidence type="ECO:0000256" key="18">
    <source>
        <dbReference type="PIRSR" id="PIRSR036639-1"/>
    </source>
</evidence>
<dbReference type="NCBIfam" id="TIGR01223">
    <property type="entry name" value="Pmev_kin_anim"/>
    <property type="match status" value="1"/>
</dbReference>
<keyword evidence="6" id="KW-0153">Cholesterol metabolism</keyword>
<evidence type="ECO:0000256" key="14">
    <source>
        <dbReference type="ARBA" id="ARBA00023098"/>
    </source>
</evidence>
<name>A0A7R8XFP3_9CRUS</name>
<keyword evidence="7" id="KW-0808">Transferase</keyword>
<dbReference type="GO" id="GO:0006695">
    <property type="term" value="P:cholesterol biosynthetic process"/>
    <property type="evidence" value="ECO:0007669"/>
    <property type="project" value="UniProtKB-KW"/>
</dbReference>
<dbReference type="InterPro" id="IPR005919">
    <property type="entry name" value="Pmev_kin_anim"/>
</dbReference>
<proteinExistence type="predicted"/>
<keyword evidence="13" id="KW-0756">Sterol biosynthesis</keyword>
<feature type="binding site" evidence="18">
    <location>
        <position position="151"/>
    </location>
    <ligand>
        <name>ATP</name>
        <dbReference type="ChEBI" id="CHEBI:30616"/>
    </ligand>
</feature>
<evidence type="ECO:0000256" key="2">
    <source>
        <dbReference type="ARBA" id="ARBA00005017"/>
    </source>
</evidence>
<dbReference type="Pfam" id="PF04275">
    <property type="entry name" value="P-mevalo_kinase"/>
    <property type="match status" value="1"/>
</dbReference>
<accession>A0A7R8XFP3</accession>
<keyword evidence="11 18" id="KW-0067">ATP-binding</keyword>
<dbReference type="EMBL" id="CAJPEV010000844">
    <property type="protein sequence ID" value="CAG0889014.1"/>
    <property type="molecule type" value="Genomic_DNA"/>
</dbReference>
<dbReference type="GO" id="GO:0005829">
    <property type="term" value="C:cytosol"/>
    <property type="evidence" value="ECO:0007669"/>
    <property type="project" value="UniProtKB-SubCell"/>
</dbReference>
<evidence type="ECO:0000256" key="15">
    <source>
        <dbReference type="ARBA" id="ARBA00023166"/>
    </source>
</evidence>
<keyword evidence="8 18" id="KW-0547">Nucleotide-binding</keyword>
<keyword evidence="16" id="KW-0753">Steroid metabolism</keyword>
<dbReference type="GO" id="GO:0019287">
    <property type="term" value="P:isopentenyl diphosphate biosynthetic process, mevalonate pathway"/>
    <property type="evidence" value="ECO:0007669"/>
    <property type="project" value="UniProtKB-UniPathway"/>
</dbReference>
<evidence type="ECO:0000313" key="20">
    <source>
        <dbReference type="Proteomes" id="UP000677054"/>
    </source>
</evidence>
<keyword evidence="12" id="KW-0752">Steroid biosynthesis</keyword>
<evidence type="ECO:0000256" key="16">
    <source>
        <dbReference type="ARBA" id="ARBA00023221"/>
    </source>
</evidence>
<reference evidence="19" key="1">
    <citation type="submission" date="2020-11" db="EMBL/GenBank/DDBJ databases">
        <authorList>
            <person name="Tran Van P."/>
        </authorList>
    </citation>
    <scope>NUCLEOTIDE SEQUENCE</scope>
</reference>
<organism evidence="19">
    <name type="scientific">Darwinula stevensoni</name>
    <dbReference type="NCBI Taxonomy" id="69355"/>
    <lineage>
        <taxon>Eukaryota</taxon>
        <taxon>Metazoa</taxon>
        <taxon>Ecdysozoa</taxon>
        <taxon>Arthropoda</taxon>
        <taxon>Crustacea</taxon>
        <taxon>Oligostraca</taxon>
        <taxon>Ostracoda</taxon>
        <taxon>Podocopa</taxon>
        <taxon>Podocopida</taxon>
        <taxon>Darwinulocopina</taxon>
        <taxon>Darwinuloidea</taxon>
        <taxon>Darwinulidae</taxon>
        <taxon>Darwinula</taxon>
    </lineage>
</organism>
<dbReference type="GO" id="GO:0004631">
    <property type="term" value="F:phosphomevalonate kinase activity"/>
    <property type="evidence" value="ECO:0007669"/>
    <property type="project" value="UniProtKB-EC"/>
</dbReference>
<evidence type="ECO:0000256" key="5">
    <source>
        <dbReference type="ARBA" id="ARBA00022516"/>
    </source>
</evidence>
<feature type="binding site" evidence="18">
    <location>
        <begin position="25"/>
        <end position="31"/>
    </location>
    <ligand>
        <name>ATP</name>
        <dbReference type="ChEBI" id="CHEBI:30616"/>
    </ligand>
</feature>
<evidence type="ECO:0000256" key="10">
    <source>
        <dbReference type="ARBA" id="ARBA00022778"/>
    </source>
</evidence>
<dbReference type="EC" id="2.7.4.2" evidence="3"/>
<evidence type="ECO:0000256" key="9">
    <source>
        <dbReference type="ARBA" id="ARBA00022777"/>
    </source>
</evidence>
<evidence type="ECO:0000256" key="7">
    <source>
        <dbReference type="ARBA" id="ARBA00022679"/>
    </source>
</evidence>
<dbReference type="OrthoDB" id="2401875at2759"/>
<dbReference type="EMBL" id="LR900361">
    <property type="protein sequence ID" value="CAD7245390.1"/>
    <property type="molecule type" value="Genomic_DNA"/>
</dbReference>
<keyword evidence="14" id="KW-0443">Lipid metabolism</keyword>
<dbReference type="Proteomes" id="UP000677054">
    <property type="component" value="Unassembled WGS sequence"/>
</dbReference>
<dbReference type="Gene3D" id="3.40.50.300">
    <property type="entry name" value="P-loop containing nucleotide triphosphate hydrolases"/>
    <property type="match status" value="1"/>
</dbReference>
<comment type="subcellular location">
    <subcellularLocation>
        <location evidence="1">Cytoplasm</location>
        <location evidence="1">Cytosol</location>
    </subcellularLocation>
</comment>
<dbReference type="UniPathway" id="UPA00057">
    <property type="reaction ID" value="UER00099"/>
</dbReference>